<keyword evidence="2" id="KW-1185">Reference proteome</keyword>
<dbReference type="KEGG" id="cpin:CPIN18020_0246"/>
<gene>
    <name evidence="1" type="ORF">CPIN18021_1106</name>
</gene>
<proteinExistence type="predicted"/>
<dbReference type="GeneID" id="56565886"/>
<dbReference type="EMBL" id="CP017258">
    <property type="protein sequence ID" value="AQW87905.1"/>
    <property type="molecule type" value="Genomic_DNA"/>
</dbReference>
<evidence type="ECO:0000313" key="1">
    <source>
        <dbReference type="EMBL" id="AQW87905.1"/>
    </source>
</evidence>
<sequence length="171" mass="18998">MAKRQIPQIVQEANVYVDGQGYLGVTKKLKLPTIEFETLETKGALSAEYSMGVLKATEIEFTINKIDKNEFNALGINVFKNRVPLLFKASIYESGKEKKAPLSLAITGDFKSYEITELESGKELEITAKMSAHFIDLKIDNTQLILKDVENMICVVGGVDYMADVRANLGE</sequence>
<accession>A0A1S6U897</accession>
<dbReference type="AlphaFoldDB" id="A0A1S6U897"/>
<evidence type="ECO:0000313" key="2">
    <source>
        <dbReference type="Proteomes" id="UP000190868"/>
    </source>
</evidence>
<organism evidence="1 2">
    <name type="scientific">Campylobacter pinnipediorum subsp. caledonicus</name>
    <dbReference type="NCBI Taxonomy" id="1874362"/>
    <lineage>
        <taxon>Bacteria</taxon>
        <taxon>Pseudomonadati</taxon>
        <taxon>Campylobacterota</taxon>
        <taxon>Epsilonproteobacteria</taxon>
        <taxon>Campylobacterales</taxon>
        <taxon>Campylobacteraceae</taxon>
        <taxon>Campylobacter</taxon>
    </lineage>
</organism>
<dbReference type="InterPro" id="IPR006498">
    <property type="entry name" value="Tail_tube"/>
</dbReference>
<dbReference type="RefSeq" id="WP_078422815.1">
    <property type="nucleotide sequence ID" value="NZ_CP017018.1"/>
</dbReference>
<dbReference type="Pfam" id="PF04985">
    <property type="entry name" value="Phage_tube"/>
    <property type="match status" value="1"/>
</dbReference>
<reference evidence="2" key="1">
    <citation type="submission" date="2016-09" db="EMBL/GenBank/DDBJ databases">
        <title>Comparative genomics of the Campylobacter concisus group.</title>
        <authorList>
            <person name="Miller W.G."/>
            <person name="Yee E."/>
            <person name="Chapman M.H."/>
            <person name="Huynh S."/>
            <person name="Bono J.L."/>
            <person name="On S.L.W."/>
            <person name="StLeger J."/>
            <person name="Foster G."/>
            <person name="Parker C.T."/>
        </authorList>
    </citation>
    <scope>NUCLEOTIDE SEQUENCE [LARGE SCALE GENOMIC DNA]</scope>
    <source>
        <strain evidence="2">RM18021</strain>
    </source>
</reference>
<protein>
    <submittedName>
        <fullName evidence="1">Phage tail tube protein FII</fullName>
    </submittedName>
</protein>
<dbReference type="Proteomes" id="UP000190868">
    <property type="component" value="Chromosome"/>
</dbReference>
<name>A0A1S6U897_9BACT</name>